<keyword evidence="4 5" id="KW-0472">Membrane</keyword>
<name>A0A382V7H1_9ZZZZ</name>
<feature type="transmembrane region" description="Helical" evidence="5">
    <location>
        <begin position="96"/>
        <end position="114"/>
    </location>
</feature>
<evidence type="ECO:0000313" key="7">
    <source>
        <dbReference type="EMBL" id="SVD42380.1"/>
    </source>
</evidence>
<dbReference type="AlphaFoldDB" id="A0A382V7H1"/>
<evidence type="ECO:0000256" key="5">
    <source>
        <dbReference type="SAM" id="Phobius"/>
    </source>
</evidence>
<dbReference type="PANTHER" id="PTHR22911">
    <property type="entry name" value="ACYL-MALONYL CONDENSING ENZYME-RELATED"/>
    <property type="match status" value="1"/>
</dbReference>
<comment type="subcellular location">
    <subcellularLocation>
        <location evidence="1">Membrane</location>
        <topology evidence="1">Multi-pass membrane protein</topology>
    </subcellularLocation>
</comment>
<keyword evidence="2 5" id="KW-0812">Transmembrane</keyword>
<evidence type="ECO:0000259" key="6">
    <source>
        <dbReference type="Pfam" id="PF00892"/>
    </source>
</evidence>
<evidence type="ECO:0000256" key="3">
    <source>
        <dbReference type="ARBA" id="ARBA00022989"/>
    </source>
</evidence>
<dbReference type="EMBL" id="UINC01149735">
    <property type="protein sequence ID" value="SVD42380.1"/>
    <property type="molecule type" value="Genomic_DNA"/>
</dbReference>
<dbReference type="InterPro" id="IPR000620">
    <property type="entry name" value="EamA_dom"/>
</dbReference>
<reference evidence="7" key="1">
    <citation type="submission" date="2018-05" db="EMBL/GenBank/DDBJ databases">
        <authorList>
            <person name="Lanie J.A."/>
            <person name="Ng W.-L."/>
            <person name="Kazmierczak K.M."/>
            <person name="Andrzejewski T.M."/>
            <person name="Davidsen T.M."/>
            <person name="Wayne K.J."/>
            <person name="Tettelin H."/>
            <person name="Glass J.I."/>
            <person name="Rusch D."/>
            <person name="Podicherti R."/>
            <person name="Tsui H.-C.T."/>
            <person name="Winkler M.E."/>
        </authorList>
    </citation>
    <scope>NUCLEOTIDE SEQUENCE</scope>
</reference>
<evidence type="ECO:0000256" key="4">
    <source>
        <dbReference type="ARBA" id="ARBA00023136"/>
    </source>
</evidence>
<feature type="non-terminal residue" evidence="7">
    <location>
        <position position="135"/>
    </location>
</feature>
<dbReference type="SUPFAM" id="SSF103481">
    <property type="entry name" value="Multidrug resistance efflux transporter EmrE"/>
    <property type="match status" value="1"/>
</dbReference>
<keyword evidence="3 5" id="KW-1133">Transmembrane helix</keyword>
<dbReference type="Pfam" id="PF00892">
    <property type="entry name" value="EamA"/>
    <property type="match status" value="1"/>
</dbReference>
<gene>
    <name evidence="7" type="ORF">METZ01_LOCUS395234</name>
</gene>
<feature type="transmembrane region" description="Helical" evidence="5">
    <location>
        <begin position="73"/>
        <end position="90"/>
    </location>
</feature>
<dbReference type="PANTHER" id="PTHR22911:SF6">
    <property type="entry name" value="SOLUTE CARRIER FAMILY 35 MEMBER G1"/>
    <property type="match status" value="1"/>
</dbReference>
<sequence length="135" mass="15431">MSKNILGLFYMLVSVTFFSLMDICVKLTGEYALGEILFFRSLFGFLPIFFLIPKDRLKNFYKTQKIGLHLWRSLFGATAMASIFIALRNLELAETVAMTFAGPIFVTLFSIFFLSEKVRLTRWSAVILGFIGVIF</sequence>
<feature type="transmembrane region" description="Helical" evidence="5">
    <location>
        <begin position="31"/>
        <end position="52"/>
    </location>
</feature>
<dbReference type="GO" id="GO:0016020">
    <property type="term" value="C:membrane"/>
    <property type="evidence" value="ECO:0007669"/>
    <property type="project" value="UniProtKB-SubCell"/>
</dbReference>
<evidence type="ECO:0000256" key="2">
    <source>
        <dbReference type="ARBA" id="ARBA00022692"/>
    </source>
</evidence>
<proteinExistence type="predicted"/>
<protein>
    <recommendedName>
        <fullName evidence="6">EamA domain-containing protein</fullName>
    </recommendedName>
</protein>
<dbReference type="InterPro" id="IPR037185">
    <property type="entry name" value="EmrE-like"/>
</dbReference>
<accession>A0A382V7H1</accession>
<feature type="domain" description="EamA" evidence="6">
    <location>
        <begin position="6"/>
        <end position="135"/>
    </location>
</feature>
<organism evidence="7">
    <name type="scientific">marine metagenome</name>
    <dbReference type="NCBI Taxonomy" id="408172"/>
    <lineage>
        <taxon>unclassified sequences</taxon>
        <taxon>metagenomes</taxon>
        <taxon>ecological metagenomes</taxon>
    </lineage>
</organism>
<evidence type="ECO:0000256" key="1">
    <source>
        <dbReference type="ARBA" id="ARBA00004141"/>
    </source>
</evidence>
<dbReference type="Gene3D" id="1.10.3730.20">
    <property type="match status" value="1"/>
</dbReference>